<accession>A0ABV9YIP4</accession>
<dbReference type="RefSeq" id="WP_378035281.1">
    <property type="nucleotide sequence ID" value="NZ_JBHSIV010000005.1"/>
</dbReference>
<keyword evidence="3" id="KW-1185">Reference proteome</keyword>
<comment type="caution">
    <text evidence="2">The sequence shown here is derived from an EMBL/GenBank/DDBJ whole genome shotgun (WGS) entry which is preliminary data.</text>
</comment>
<evidence type="ECO:0000256" key="1">
    <source>
        <dbReference type="ARBA" id="ARBA00022801"/>
    </source>
</evidence>
<dbReference type="CDD" id="cd05829">
    <property type="entry name" value="Sortase_F"/>
    <property type="match status" value="1"/>
</dbReference>
<dbReference type="EMBL" id="JBHSIV010000005">
    <property type="protein sequence ID" value="MFC5061929.1"/>
    <property type="molecule type" value="Genomic_DNA"/>
</dbReference>
<gene>
    <name evidence="2" type="ORF">ACFPBZ_06910</name>
</gene>
<keyword evidence="1" id="KW-0378">Hydrolase</keyword>
<dbReference type="Gene3D" id="2.40.260.10">
    <property type="entry name" value="Sortase"/>
    <property type="match status" value="1"/>
</dbReference>
<reference evidence="3" key="1">
    <citation type="journal article" date="2019" name="Int. J. Syst. Evol. Microbiol.">
        <title>The Global Catalogue of Microorganisms (GCM) 10K type strain sequencing project: providing services to taxonomists for standard genome sequencing and annotation.</title>
        <authorList>
            <consortium name="The Broad Institute Genomics Platform"/>
            <consortium name="The Broad Institute Genome Sequencing Center for Infectious Disease"/>
            <person name="Wu L."/>
            <person name="Ma J."/>
        </authorList>
    </citation>
    <scope>NUCLEOTIDE SEQUENCE [LARGE SCALE GENOMIC DNA]</scope>
    <source>
        <strain evidence="3">CGMCC 4.7093</strain>
    </source>
</reference>
<dbReference type="SUPFAM" id="SSF63817">
    <property type="entry name" value="Sortase"/>
    <property type="match status" value="1"/>
</dbReference>
<organism evidence="2 3">
    <name type="scientific">Actinomycetospora atypica</name>
    <dbReference type="NCBI Taxonomy" id="1290095"/>
    <lineage>
        <taxon>Bacteria</taxon>
        <taxon>Bacillati</taxon>
        <taxon>Actinomycetota</taxon>
        <taxon>Actinomycetes</taxon>
        <taxon>Pseudonocardiales</taxon>
        <taxon>Pseudonocardiaceae</taxon>
        <taxon>Actinomycetospora</taxon>
    </lineage>
</organism>
<protein>
    <submittedName>
        <fullName evidence="2">Class F sortase</fullName>
    </submittedName>
</protein>
<evidence type="ECO:0000313" key="2">
    <source>
        <dbReference type="EMBL" id="MFC5061929.1"/>
    </source>
</evidence>
<dbReference type="InterPro" id="IPR005754">
    <property type="entry name" value="Sortase"/>
</dbReference>
<dbReference type="Proteomes" id="UP001595947">
    <property type="component" value="Unassembled WGS sequence"/>
</dbReference>
<sequence>MLTLGSILAATTDPTGVVAPSAAPPAAVPAARAGPVPVADTATGTVPGAVVPAEAAAPVRLRAPAIGLDAPVVAVGVDPDGRMEVPARIAEVGWYRFGPAPGDPAGSAVLAGHVDDRVQGEGAFATLGRLDPGDEVLVDGPRGTVVHRVTDVRRWSKQDVPLDELFARTGPGRLTLITCDGPFDRDQRSYRDNLVVTATPIG</sequence>
<name>A0ABV9YIP4_9PSEU</name>
<evidence type="ECO:0000313" key="3">
    <source>
        <dbReference type="Proteomes" id="UP001595947"/>
    </source>
</evidence>
<dbReference type="InterPro" id="IPR023365">
    <property type="entry name" value="Sortase_dom-sf"/>
</dbReference>
<dbReference type="InterPro" id="IPR042001">
    <property type="entry name" value="Sortase_F"/>
</dbReference>
<proteinExistence type="predicted"/>
<dbReference type="Pfam" id="PF04203">
    <property type="entry name" value="Sortase"/>
    <property type="match status" value="1"/>
</dbReference>